<dbReference type="Pfam" id="PF06985">
    <property type="entry name" value="HET"/>
    <property type="match status" value="1"/>
</dbReference>
<dbReference type="EMBL" id="MU865594">
    <property type="protein sequence ID" value="KAK4221041.1"/>
    <property type="molecule type" value="Genomic_DNA"/>
</dbReference>
<comment type="caution">
    <text evidence="2">The sequence shown here is derived from an EMBL/GenBank/DDBJ whole genome shotgun (WGS) entry which is preliminary data.</text>
</comment>
<dbReference type="PANTHER" id="PTHR24148:SF64">
    <property type="entry name" value="HETEROKARYON INCOMPATIBILITY DOMAIN-CONTAINING PROTEIN"/>
    <property type="match status" value="1"/>
</dbReference>
<reference evidence="2" key="1">
    <citation type="journal article" date="2023" name="Mol. Phylogenet. Evol.">
        <title>Genome-scale phylogeny and comparative genomics of the fungal order Sordariales.</title>
        <authorList>
            <person name="Hensen N."/>
            <person name="Bonometti L."/>
            <person name="Westerberg I."/>
            <person name="Brannstrom I.O."/>
            <person name="Guillou S."/>
            <person name="Cros-Aarteil S."/>
            <person name="Calhoun S."/>
            <person name="Haridas S."/>
            <person name="Kuo A."/>
            <person name="Mondo S."/>
            <person name="Pangilinan J."/>
            <person name="Riley R."/>
            <person name="LaButti K."/>
            <person name="Andreopoulos B."/>
            <person name="Lipzen A."/>
            <person name="Chen C."/>
            <person name="Yan M."/>
            <person name="Daum C."/>
            <person name="Ng V."/>
            <person name="Clum A."/>
            <person name="Steindorff A."/>
            <person name="Ohm R.A."/>
            <person name="Martin F."/>
            <person name="Silar P."/>
            <person name="Natvig D.O."/>
            <person name="Lalanne C."/>
            <person name="Gautier V."/>
            <person name="Ament-Velasquez S.L."/>
            <person name="Kruys A."/>
            <person name="Hutchinson M.I."/>
            <person name="Powell A.J."/>
            <person name="Barry K."/>
            <person name="Miller A.N."/>
            <person name="Grigoriev I.V."/>
            <person name="Debuchy R."/>
            <person name="Gladieux P."/>
            <person name="Hiltunen Thoren M."/>
            <person name="Johannesson H."/>
        </authorList>
    </citation>
    <scope>NUCLEOTIDE SEQUENCE</scope>
    <source>
        <strain evidence="2">CBS 990.96</strain>
    </source>
</reference>
<dbReference type="InterPro" id="IPR010730">
    <property type="entry name" value="HET"/>
</dbReference>
<evidence type="ECO:0000259" key="1">
    <source>
        <dbReference type="Pfam" id="PF06985"/>
    </source>
</evidence>
<dbReference type="AlphaFoldDB" id="A0AAN6YN29"/>
<reference evidence="2" key="2">
    <citation type="submission" date="2023-05" db="EMBL/GenBank/DDBJ databases">
        <authorList>
            <consortium name="Lawrence Berkeley National Laboratory"/>
            <person name="Steindorff A."/>
            <person name="Hensen N."/>
            <person name="Bonometti L."/>
            <person name="Westerberg I."/>
            <person name="Brannstrom I.O."/>
            <person name="Guillou S."/>
            <person name="Cros-Aarteil S."/>
            <person name="Calhoun S."/>
            <person name="Haridas S."/>
            <person name="Kuo A."/>
            <person name="Mondo S."/>
            <person name="Pangilinan J."/>
            <person name="Riley R."/>
            <person name="Labutti K."/>
            <person name="Andreopoulos B."/>
            <person name="Lipzen A."/>
            <person name="Chen C."/>
            <person name="Yanf M."/>
            <person name="Daum C."/>
            <person name="Ng V."/>
            <person name="Clum A."/>
            <person name="Ohm R."/>
            <person name="Martin F."/>
            <person name="Silar P."/>
            <person name="Natvig D."/>
            <person name="Lalanne C."/>
            <person name="Gautier V."/>
            <person name="Ament-Velasquez S.L."/>
            <person name="Kruys A."/>
            <person name="Hutchinson M.I."/>
            <person name="Powell A.J."/>
            <person name="Barry K."/>
            <person name="Miller A.N."/>
            <person name="Grigoriev I.V."/>
            <person name="Debuchy R."/>
            <person name="Gladieux P."/>
            <person name="Thoren M.H."/>
            <person name="Johannesson H."/>
        </authorList>
    </citation>
    <scope>NUCLEOTIDE SEQUENCE</scope>
    <source>
        <strain evidence="2">CBS 990.96</strain>
    </source>
</reference>
<organism evidence="2 3">
    <name type="scientific">Podospora fimiseda</name>
    <dbReference type="NCBI Taxonomy" id="252190"/>
    <lineage>
        <taxon>Eukaryota</taxon>
        <taxon>Fungi</taxon>
        <taxon>Dikarya</taxon>
        <taxon>Ascomycota</taxon>
        <taxon>Pezizomycotina</taxon>
        <taxon>Sordariomycetes</taxon>
        <taxon>Sordariomycetidae</taxon>
        <taxon>Sordariales</taxon>
        <taxon>Podosporaceae</taxon>
        <taxon>Podospora</taxon>
    </lineage>
</organism>
<accession>A0AAN6YN29</accession>
<protein>
    <submittedName>
        <fullName evidence="2">Heterokaryon incompatibility protein-domain-containing protein</fullName>
    </submittedName>
</protein>
<gene>
    <name evidence="2" type="ORF">QBC38DRAFT_492850</name>
</gene>
<evidence type="ECO:0000313" key="2">
    <source>
        <dbReference type="EMBL" id="KAK4221041.1"/>
    </source>
</evidence>
<keyword evidence="3" id="KW-1185">Reference proteome</keyword>
<feature type="domain" description="Heterokaryon incompatibility" evidence="1">
    <location>
        <begin position="149"/>
        <end position="288"/>
    </location>
</feature>
<dbReference type="Proteomes" id="UP001301958">
    <property type="component" value="Unassembled WGS sequence"/>
</dbReference>
<dbReference type="InterPro" id="IPR052895">
    <property type="entry name" value="HetReg/Transcr_Mod"/>
</dbReference>
<proteinExistence type="predicted"/>
<evidence type="ECO:0000313" key="3">
    <source>
        <dbReference type="Proteomes" id="UP001301958"/>
    </source>
</evidence>
<sequence length="789" mass="88590">MSQLFDNPELHAMSPSNMSVTNDEEQHELAHILLNGIQSHAPLGSAPSTQKRKFGTIEPTLPTPARRRRLGYVDANPPRSDGESARSKWGRISKAALKFNEYKYEGRLPRDHIRLLLLKPSPDPAAEIIVELITVPMKSIADDPENNQYTALSYNWGIGQETKHVKLKRRLPVKENLYAFLQEFRHPEQEVALWVDRICINQENNEEKAHQVSRMNAIYAMAANVSIWLGVADEDGSTDRAMEFVRSIFEDGDIPSKLENSARNAQAWSDLLALMCRRWFSRRWIIQELALAKLAEVRCGSKRRNWRDFADAVSIFVLNFDTIKKMIKNRPNLGQSMLDEIDGMKPLGARILVDVLANTFQRNADGTIYAPRQGLESLISSLSTFGTSDPRDTVYTLLNLAKETFQSPFPDKGSEGGLSAKRLKKLDKNPPPVPDYTLDLLQVYAKFVKWCVQESGSLDIICRHWALPELKKELDAFYPRIVQLPSWIKTVRDSTYGSMTEGFGGRRTGDSFVGTPETRSYNACFGIKPEVSFGQDEQIPALNRKATFVNGILPPRSQRPAAETKKKGRLPKRTVLDPKNSLTVKGRYIGRVDRICDMYEGIIPKQVLLDLGHDADTGSGELEAVSDAVWRTLVADRGLDGGMPPAWYHRACMSCLVADTVSGNLDTNAILRRDDTAPLQADYIKRVQAVCWNRTFIDCESESGRDTEETRLKGIAPEDTLPNDLVCILYGCSVPVILRPIAWQNGEDEDPSHYQLVGEAFILGHMDGQAVADLSEEEIEDSSIHFCLV</sequence>
<dbReference type="PANTHER" id="PTHR24148">
    <property type="entry name" value="ANKYRIN REPEAT DOMAIN-CONTAINING PROTEIN 39 HOMOLOG-RELATED"/>
    <property type="match status" value="1"/>
</dbReference>
<name>A0AAN6YN29_9PEZI</name>